<evidence type="ECO:0000256" key="1">
    <source>
        <dbReference type="SAM" id="Phobius"/>
    </source>
</evidence>
<accession>A0AAE0RGN9</accession>
<feature type="domain" description="C-type lectin" evidence="2">
    <location>
        <begin position="487"/>
        <end position="597"/>
    </location>
</feature>
<feature type="domain" description="C-type lectin" evidence="2">
    <location>
        <begin position="110"/>
        <end position="214"/>
    </location>
</feature>
<keyword evidence="1" id="KW-1133">Transmembrane helix</keyword>
<gene>
    <name evidence="3" type="ORF">QTP70_003483</name>
</gene>
<name>A0AAE0RGN9_9TELE</name>
<dbReference type="SMART" id="SM00034">
    <property type="entry name" value="CLECT"/>
    <property type="match status" value="3"/>
</dbReference>
<keyword evidence="1" id="KW-0812">Transmembrane</keyword>
<dbReference type="Proteomes" id="UP001274896">
    <property type="component" value="Unassembled WGS sequence"/>
</dbReference>
<dbReference type="InterPro" id="IPR050111">
    <property type="entry name" value="C-type_lectin/snaclec_domain"/>
</dbReference>
<dbReference type="Pfam" id="PF00059">
    <property type="entry name" value="Lectin_C"/>
    <property type="match status" value="3"/>
</dbReference>
<dbReference type="EMBL" id="JAUCMX010000002">
    <property type="protein sequence ID" value="KAK3553419.1"/>
    <property type="molecule type" value="Genomic_DNA"/>
</dbReference>
<dbReference type="PANTHER" id="PTHR22803">
    <property type="entry name" value="MANNOSE, PHOSPHOLIPASE, LECTIN RECEPTOR RELATED"/>
    <property type="match status" value="1"/>
</dbReference>
<dbReference type="AlphaFoldDB" id="A0AAE0RGN9"/>
<keyword evidence="1" id="KW-0472">Membrane</keyword>
<comment type="caution">
    <text evidence="3">The sequence shown here is derived from an EMBL/GenBank/DDBJ whole genome shotgun (WGS) entry which is preliminary data.</text>
</comment>
<evidence type="ECO:0000313" key="3">
    <source>
        <dbReference type="EMBL" id="KAK3553419.1"/>
    </source>
</evidence>
<feature type="transmembrane region" description="Helical" evidence="1">
    <location>
        <begin position="204"/>
        <end position="226"/>
    </location>
</feature>
<dbReference type="InterPro" id="IPR016186">
    <property type="entry name" value="C-type_lectin-like/link_sf"/>
</dbReference>
<dbReference type="InterPro" id="IPR016187">
    <property type="entry name" value="CTDL_fold"/>
</dbReference>
<organism evidence="3 4">
    <name type="scientific">Hemibagrus guttatus</name>
    <dbReference type="NCBI Taxonomy" id="175788"/>
    <lineage>
        <taxon>Eukaryota</taxon>
        <taxon>Metazoa</taxon>
        <taxon>Chordata</taxon>
        <taxon>Craniata</taxon>
        <taxon>Vertebrata</taxon>
        <taxon>Euteleostomi</taxon>
        <taxon>Actinopterygii</taxon>
        <taxon>Neopterygii</taxon>
        <taxon>Teleostei</taxon>
        <taxon>Ostariophysi</taxon>
        <taxon>Siluriformes</taxon>
        <taxon>Bagridae</taxon>
        <taxon>Hemibagrus</taxon>
    </lineage>
</organism>
<keyword evidence="4" id="KW-1185">Reference proteome</keyword>
<evidence type="ECO:0000259" key="2">
    <source>
        <dbReference type="PROSITE" id="PS50041"/>
    </source>
</evidence>
<dbReference type="SUPFAM" id="SSF56436">
    <property type="entry name" value="C-type lectin-like"/>
    <property type="match status" value="3"/>
</dbReference>
<dbReference type="CDD" id="cd00037">
    <property type="entry name" value="CLECT"/>
    <property type="match status" value="3"/>
</dbReference>
<dbReference type="Gene3D" id="3.10.100.10">
    <property type="entry name" value="Mannose-Binding Protein A, subunit A"/>
    <property type="match status" value="3"/>
</dbReference>
<feature type="transmembrane region" description="Helical" evidence="1">
    <location>
        <begin position="413"/>
        <end position="434"/>
    </location>
</feature>
<dbReference type="PROSITE" id="PS50041">
    <property type="entry name" value="C_TYPE_LECTIN_2"/>
    <property type="match status" value="3"/>
</dbReference>
<sequence>MAVVVNPGLDRLQKSNLCYKVLQLPVVTVITIIMKVWIVCVLLCATFTLSTVTAAAIETGPEQEQKLPEETTELAVEELVDAVEDNEEALKADAAVEVKSGVCPHGWIKYGSRCFRLMRSSLSWLRAEAQCVAEQSRLASVSNIGEHKFLQNLLEMAGLSYAWIGAYNFQGSWLWVDTARFYYSNWHSQSSVSSYPCAVMRNNVTVIAIIMKVWIVCVLLCAAFTLRTATAIETEPEQEQKLPEETTELAVEELVDAVEDNEETLKADAAVEVKSGVCPHGWIKYGSRCFRLMRSSLSWLRAEAQCVAEQSRLASVSNTGEHKFLQNLLEMAGLSYAWIGAYNFQGSWLWVDTARFYYSNWHSQSSVSSYPCAVMRNNVGWTNTNCGNGYPYFCAIDLNTCYRMTVITIIMKVWIVCVLLCAAFTLRTATAAAIETGPEQEQKLPEETPELAVEELVDAVEDNEEALKADASVEVKSGVCPHGWIKYGSRCFRLMRSSLSWLSAEAQCVAEQSRLASVSNTGEHKFLQNLLEMAGLSYAWIGAYNFQGSWLWVDTARFYYSNWYSLSSVPSYPCAVMRNNVGWSNTNCGSGYPYFCAIDLNTCYST</sequence>
<dbReference type="InterPro" id="IPR001304">
    <property type="entry name" value="C-type_lectin-like"/>
</dbReference>
<protein>
    <recommendedName>
        <fullName evidence="2">C-type lectin domain-containing protein</fullName>
    </recommendedName>
</protein>
<proteinExistence type="predicted"/>
<evidence type="ECO:0000313" key="4">
    <source>
        <dbReference type="Proteomes" id="UP001274896"/>
    </source>
</evidence>
<reference evidence="3" key="1">
    <citation type="submission" date="2023-06" db="EMBL/GenBank/DDBJ databases">
        <title>Male Hemibagrus guttatus genome.</title>
        <authorList>
            <person name="Bian C."/>
        </authorList>
    </citation>
    <scope>NUCLEOTIDE SEQUENCE</scope>
    <source>
        <strain evidence="3">Male_cb2023</strain>
        <tissue evidence="3">Muscle</tissue>
    </source>
</reference>
<feature type="domain" description="C-type lectin" evidence="2">
    <location>
        <begin position="285"/>
        <end position="395"/>
    </location>
</feature>
<feature type="transmembrane region" description="Helical" evidence="1">
    <location>
        <begin position="21"/>
        <end position="49"/>
    </location>
</feature>